<name>A0AAQ4DFI4_AMBAM</name>
<gene>
    <name evidence="1" type="ORF">V5799_027510</name>
</gene>
<dbReference type="Proteomes" id="UP001321473">
    <property type="component" value="Unassembled WGS sequence"/>
</dbReference>
<keyword evidence="2" id="KW-1185">Reference proteome</keyword>
<protein>
    <submittedName>
        <fullName evidence="1">Uncharacterized protein</fullName>
    </submittedName>
</protein>
<sequence length="130" mass="15390">MDQGIIETTRKLYRKALLQRMLTAYDASKSKAIRLSVIRWSRDVHRAWNERRNGCEGRVIRRSTLRHSAAAGLHPCRRTCVFRLLAAAFFTFFPKLRRAANFRYDFTPRWSFSKWRRRTSEEPQKNGAGQ</sequence>
<organism evidence="1 2">
    <name type="scientific">Amblyomma americanum</name>
    <name type="common">Lone star tick</name>
    <dbReference type="NCBI Taxonomy" id="6943"/>
    <lineage>
        <taxon>Eukaryota</taxon>
        <taxon>Metazoa</taxon>
        <taxon>Ecdysozoa</taxon>
        <taxon>Arthropoda</taxon>
        <taxon>Chelicerata</taxon>
        <taxon>Arachnida</taxon>
        <taxon>Acari</taxon>
        <taxon>Parasitiformes</taxon>
        <taxon>Ixodida</taxon>
        <taxon>Ixodoidea</taxon>
        <taxon>Ixodidae</taxon>
        <taxon>Amblyomminae</taxon>
        <taxon>Amblyomma</taxon>
    </lineage>
</organism>
<proteinExistence type="predicted"/>
<dbReference type="EMBL" id="JARKHS020031418">
    <property type="protein sequence ID" value="KAK8761224.1"/>
    <property type="molecule type" value="Genomic_DNA"/>
</dbReference>
<evidence type="ECO:0000313" key="1">
    <source>
        <dbReference type="EMBL" id="KAK8761224.1"/>
    </source>
</evidence>
<comment type="caution">
    <text evidence="1">The sequence shown here is derived from an EMBL/GenBank/DDBJ whole genome shotgun (WGS) entry which is preliminary data.</text>
</comment>
<accession>A0AAQ4DFI4</accession>
<dbReference type="AlphaFoldDB" id="A0AAQ4DFI4"/>
<reference evidence="1 2" key="1">
    <citation type="journal article" date="2023" name="Arcadia Sci">
        <title>De novo assembly of a long-read Amblyomma americanum tick genome.</title>
        <authorList>
            <person name="Chou S."/>
            <person name="Poskanzer K.E."/>
            <person name="Rollins M."/>
            <person name="Thuy-Boun P.S."/>
        </authorList>
    </citation>
    <scope>NUCLEOTIDE SEQUENCE [LARGE SCALE GENOMIC DNA]</scope>
    <source>
        <strain evidence="1">F_SG_1</strain>
        <tissue evidence="1">Salivary glands</tissue>
    </source>
</reference>
<evidence type="ECO:0000313" key="2">
    <source>
        <dbReference type="Proteomes" id="UP001321473"/>
    </source>
</evidence>